<comment type="caution">
    <text evidence="1">The sequence shown here is derived from an EMBL/GenBank/DDBJ whole genome shotgun (WGS) entry which is preliminary data.</text>
</comment>
<dbReference type="Proteomes" id="UP001054252">
    <property type="component" value="Unassembled WGS sequence"/>
</dbReference>
<dbReference type="EMBL" id="BPVZ01000001">
    <property type="protein sequence ID" value="GKU85407.1"/>
    <property type="molecule type" value="Genomic_DNA"/>
</dbReference>
<keyword evidence="2" id="KW-1185">Reference proteome</keyword>
<dbReference type="AlphaFoldDB" id="A0AAV5HFZ7"/>
<accession>A0AAV5HFZ7</accession>
<evidence type="ECO:0000313" key="1">
    <source>
        <dbReference type="EMBL" id="GKU85407.1"/>
    </source>
</evidence>
<organism evidence="1 2">
    <name type="scientific">Rubroshorea leprosula</name>
    <dbReference type="NCBI Taxonomy" id="152421"/>
    <lineage>
        <taxon>Eukaryota</taxon>
        <taxon>Viridiplantae</taxon>
        <taxon>Streptophyta</taxon>
        <taxon>Embryophyta</taxon>
        <taxon>Tracheophyta</taxon>
        <taxon>Spermatophyta</taxon>
        <taxon>Magnoliopsida</taxon>
        <taxon>eudicotyledons</taxon>
        <taxon>Gunneridae</taxon>
        <taxon>Pentapetalae</taxon>
        <taxon>rosids</taxon>
        <taxon>malvids</taxon>
        <taxon>Malvales</taxon>
        <taxon>Dipterocarpaceae</taxon>
        <taxon>Rubroshorea</taxon>
    </lineage>
</organism>
<evidence type="ECO:0000313" key="2">
    <source>
        <dbReference type="Proteomes" id="UP001054252"/>
    </source>
</evidence>
<proteinExistence type="predicted"/>
<name>A0AAV5HFZ7_9ROSI</name>
<gene>
    <name evidence="1" type="ORF">SLEP1_g86</name>
</gene>
<sequence>MAYQKDHLLKVGKEGFQLIETYHGWTRGRPGPAIRHPPPVEEPEYLSSLDCTYVYQRLKTNTVLQEPQGINSTTYVCQVPAAKQAYPAPFPASKDSSNLIPTTKGHDGWNSYQPIARPKESEIKGNGTGIWYVYKVTEIPAEGDVITGEEHYW</sequence>
<protein>
    <submittedName>
        <fullName evidence="1">Uncharacterized protein</fullName>
    </submittedName>
</protein>
<reference evidence="1 2" key="1">
    <citation type="journal article" date="2021" name="Commun. Biol.">
        <title>The genome of Shorea leprosula (Dipterocarpaceae) highlights the ecological relevance of drought in aseasonal tropical rainforests.</title>
        <authorList>
            <person name="Ng K.K.S."/>
            <person name="Kobayashi M.J."/>
            <person name="Fawcett J.A."/>
            <person name="Hatakeyama M."/>
            <person name="Paape T."/>
            <person name="Ng C.H."/>
            <person name="Ang C.C."/>
            <person name="Tnah L.H."/>
            <person name="Lee C.T."/>
            <person name="Nishiyama T."/>
            <person name="Sese J."/>
            <person name="O'Brien M.J."/>
            <person name="Copetti D."/>
            <person name="Mohd Noor M.I."/>
            <person name="Ong R.C."/>
            <person name="Putra M."/>
            <person name="Sireger I.Z."/>
            <person name="Indrioko S."/>
            <person name="Kosugi Y."/>
            <person name="Izuno A."/>
            <person name="Isagi Y."/>
            <person name="Lee S.L."/>
            <person name="Shimizu K.K."/>
        </authorList>
    </citation>
    <scope>NUCLEOTIDE SEQUENCE [LARGE SCALE GENOMIC DNA]</scope>
    <source>
        <strain evidence="1">214</strain>
    </source>
</reference>